<name>A0A149TN45_9PROT</name>
<organism evidence="1 2">
    <name type="scientific">Gluconobacter albidus</name>
    <dbReference type="NCBI Taxonomy" id="318683"/>
    <lineage>
        <taxon>Bacteria</taxon>
        <taxon>Pseudomonadati</taxon>
        <taxon>Pseudomonadota</taxon>
        <taxon>Alphaproteobacteria</taxon>
        <taxon>Acetobacterales</taxon>
        <taxon>Acetobacteraceae</taxon>
        <taxon>Gluconobacter</taxon>
    </lineage>
</organism>
<dbReference type="PATRIC" id="fig|318683.6.peg.3284"/>
<reference evidence="1 2" key="1">
    <citation type="submission" date="2015-06" db="EMBL/GenBank/DDBJ databases">
        <title>Improved classification and identification of acetic acid bacteria using matrix-assisted laser desorption/ionization time-of-flight mass spectrometry; Gluconobacter nephelii and Gluconobacter uchimurae are later heterotypic synonyms of Gluconobacter japonicus and Gluconobacter oxydans, respectively.</title>
        <authorList>
            <person name="Li L."/>
            <person name="Cleenwerck I."/>
            <person name="De Vuyst L."/>
            <person name="Vandamme P."/>
        </authorList>
    </citation>
    <scope>NUCLEOTIDE SEQUENCE [LARGE SCALE GENOMIC DNA]</scope>
    <source>
        <strain evidence="1 2">LMG 1768</strain>
    </source>
</reference>
<dbReference type="RefSeq" id="WP_062105832.1">
    <property type="nucleotide sequence ID" value="NZ_LHZR01000067.1"/>
</dbReference>
<dbReference type="AlphaFoldDB" id="A0A149TN45"/>
<protein>
    <submittedName>
        <fullName evidence="1">Uncharacterized protein</fullName>
    </submittedName>
</protein>
<accession>A0A149TN45</accession>
<dbReference type="Proteomes" id="UP000075636">
    <property type="component" value="Unassembled WGS sequence"/>
</dbReference>
<comment type="caution">
    <text evidence="1">The sequence shown here is derived from an EMBL/GenBank/DDBJ whole genome shotgun (WGS) entry which is preliminary data.</text>
</comment>
<evidence type="ECO:0000313" key="1">
    <source>
        <dbReference type="EMBL" id="KXV50821.1"/>
    </source>
</evidence>
<proteinExistence type="predicted"/>
<sequence length="122" mass="12072">MTTDNTPMTVEIIPGQALPQAPAIQSAAYNPATQCVVLTFSDGSQIPITGFAEAIASSLGGVSLAVLDANGALMLGGKPRLGVSGAGNLTLPTPLPDSTAGYTPVPGSNEVYSQAGSLGVSQ</sequence>
<dbReference type="EMBL" id="LHZR01000067">
    <property type="protein sequence ID" value="KXV50821.1"/>
    <property type="molecule type" value="Genomic_DNA"/>
</dbReference>
<evidence type="ECO:0000313" key="2">
    <source>
        <dbReference type="Proteomes" id="UP000075636"/>
    </source>
</evidence>
<dbReference type="OrthoDB" id="7283680at2"/>
<gene>
    <name evidence="1" type="ORF">AD945_01190</name>
</gene>